<dbReference type="CDD" id="cd09272">
    <property type="entry name" value="RNase_HI_RT_Ty1"/>
    <property type="match status" value="1"/>
</dbReference>
<reference evidence="2 3" key="1">
    <citation type="submission" date="2024-02" db="EMBL/GenBank/DDBJ databases">
        <title>High-quality chromosome-scale genome assembly of Pensacola bahiagrass (Paspalum notatum Flugge var. saurae).</title>
        <authorList>
            <person name="Vega J.M."/>
            <person name="Podio M."/>
            <person name="Orjuela J."/>
            <person name="Siena L.A."/>
            <person name="Pessino S.C."/>
            <person name="Combes M.C."/>
            <person name="Mariac C."/>
            <person name="Albertini E."/>
            <person name="Pupilli F."/>
            <person name="Ortiz J.P.A."/>
            <person name="Leblanc O."/>
        </authorList>
    </citation>
    <scope>NUCLEOTIDE SEQUENCE [LARGE SCALE GENOMIC DNA]</scope>
    <source>
        <strain evidence="2">R1</strain>
        <tissue evidence="2">Leaf</tissue>
    </source>
</reference>
<name>A0AAQ3WRC4_PASNO</name>
<dbReference type="SUPFAM" id="SSF56672">
    <property type="entry name" value="DNA/RNA polymerases"/>
    <property type="match status" value="1"/>
</dbReference>
<evidence type="ECO:0000313" key="2">
    <source>
        <dbReference type="EMBL" id="WVZ70930.1"/>
    </source>
</evidence>
<sequence>MSSSSSEESNQQSAARELVELPQGHRAITLKWVYKLKRDESGNIVKHKARLVARGFVQQANIDYDEVFALVARMESVRLLLALAAQGGLSIHHMDVKSAFLNGNLKEEVYVRQPQGFVVAGKEGHVLRLRKALYGRKQAPRAWNSKLDVTLKKMGFTQSEHEHAMYQRDGGGSVLLVGVYVDDLIIIGSKPAAVEEFKAEMKGEFLMSDLGMLSFYLGIEVCQGNGAITLRQTRYAKQILKSGGTTMEERLKLSKDSTAEQVDSTRYRRIVGSLRYLVHTRLDLAIAVGFISRFMERPTEEHFQAVKKLLRYVAGMLNYGLRYEQRPNCTDHRITAATSSTTGRARAARNCLISWQSIKQKVVALSSCEYEYIAATTAATQAIWMARLLGELLGREPEAVELKVDSKSALALSKNPVFHKRSKHIHIRYHFTRNCLDDGSIKASNVTIENQLADILTKALGRVRFQELCARIGM</sequence>
<dbReference type="InterPro" id="IPR043502">
    <property type="entry name" value="DNA/RNA_pol_sf"/>
</dbReference>
<proteinExistence type="predicted"/>
<accession>A0AAQ3WRC4</accession>
<dbReference type="Pfam" id="PF07727">
    <property type="entry name" value="RVT_2"/>
    <property type="match status" value="1"/>
</dbReference>
<dbReference type="EMBL" id="CP144748">
    <property type="protein sequence ID" value="WVZ70930.1"/>
    <property type="molecule type" value="Genomic_DNA"/>
</dbReference>
<dbReference type="Proteomes" id="UP001341281">
    <property type="component" value="Chromosome 04"/>
</dbReference>
<organism evidence="2 3">
    <name type="scientific">Paspalum notatum var. saurae</name>
    <dbReference type="NCBI Taxonomy" id="547442"/>
    <lineage>
        <taxon>Eukaryota</taxon>
        <taxon>Viridiplantae</taxon>
        <taxon>Streptophyta</taxon>
        <taxon>Embryophyta</taxon>
        <taxon>Tracheophyta</taxon>
        <taxon>Spermatophyta</taxon>
        <taxon>Magnoliopsida</taxon>
        <taxon>Liliopsida</taxon>
        <taxon>Poales</taxon>
        <taxon>Poaceae</taxon>
        <taxon>PACMAD clade</taxon>
        <taxon>Panicoideae</taxon>
        <taxon>Andropogonodae</taxon>
        <taxon>Paspaleae</taxon>
        <taxon>Paspalinae</taxon>
        <taxon>Paspalum</taxon>
    </lineage>
</organism>
<keyword evidence="3" id="KW-1185">Reference proteome</keyword>
<evidence type="ECO:0000259" key="1">
    <source>
        <dbReference type="Pfam" id="PF07727"/>
    </source>
</evidence>
<protein>
    <recommendedName>
        <fullName evidence="1">Reverse transcriptase Ty1/copia-type domain-containing protein</fullName>
    </recommendedName>
</protein>
<feature type="domain" description="Reverse transcriptase Ty1/copia-type" evidence="1">
    <location>
        <begin position="17"/>
        <end position="246"/>
    </location>
</feature>
<dbReference type="PANTHER" id="PTHR11439:SF515">
    <property type="entry name" value="GAG-POL POLYPROTEIN"/>
    <property type="match status" value="1"/>
</dbReference>
<dbReference type="AlphaFoldDB" id="A0AAQ3WRC4"/>
<dbReference type="PANTHER" id="PTHR11439">
    <property type="entry name" value="GAG-POL-RELATED RETROTRANSPOSON"/>
    <property type="match status" value="1"/>
</dbReference>
<dbReference type="InterPro" id="IPR013103">
    <property type="entry name" value="RVT_2"/>
</dbReference>
<evidence type="ECO:0000313" key="3">
    <source>
        <dbReference type="Proteomes" id="UP001341281"/>
    </source>
</evidence>
<gene>
    <name evidence="2" type="ORF">U9M48_019559</name>
</gene>
<feature type="non-terminal residue" evidence="2">
    <location>
        <position position="474"/>
    </location>
</feature>